<dbReference type="InterPro" id="IPR003644">
    <property type="entry name" value="Calx_beta"/>
</dbReference>
<dbReference type="AlphaFoldDB" id="A0A812TYT8"/>
<comment type="caution">
    <text evidence="7">The sequence shown here is derived from an EMBL/GenBank/DDBJ whole genome shotgun (WGS) entry which is preliminary data.</text>
</comment>
<dbReference type="GO" id="GO:0007154">
    <property type="term" value="P:cell communication"/>
    <property type="evidence" value="ECO:0007669"/>
    <property type="project" value="InterPro"/>
</dbReference>
<evidence type="ECO:0000256" key="3">
    <source>
        <dbReference type="ARBA" id="ARBA00022837"/>
    </source>
</evidence>
<dbReference type="SMART" id="SM00237">
    <property type="entry name" value="Calx_beta"/>
    <property type="match status" value="1"/>
</dbReference>
<gene>
    <name evidence="7" type="ORF">SNAT2548_LOCUS30501</name>
</gene>
<keyword evidence="4" id="KW-0406">Ion transport</keyword>
<keyword evidence="8" id="KW-1185">Reference proteome</keyword>
<evidence type="ECO:0000313" key="8">
    <source>
        <dbReference type="Proteomes" id="UP000604046"/>
    </source>
</evidence>
<evidence type="ECO:0000256" key="5">
    <source>
        <dbReference type="SAM" id="MobiDB-lite"/>
    </source>
</evidence>
<evidence type="ECO:0000313" key="7">
    <source>
        <dbReference type="EMBL" id="CAE7543853.1"/>
    </source>
</evidence>
<keyword evidence="3" id="KW-0106">Calcium</keyword>
<dbReference type="Proteomes" id="UP000604046">
    <property type="component" value="Unassembled WGS sequence"/>
</dbReference>
<evidence type="ECO:0000259" key="6">
    <source>
        <dbReference type="SMART" id="SM00237"/>
    </source>
</evidence>
<dbReference type="Pfam" id="PF03160">
    <property type="entry name" value="Calx-beta"/>
    <property type="match status" value="1"/>
</dbReference>
<dbReference type="PANTHER" id="PTHR11878">
    <property type="entry name" value="SODIUM/CALCIUM EXCHANGER"/>
    <property type="match status" value="1"/>
</dbReference>
<name>A0A812TYT8_9DINO</name>
<sequence length="209" mass="23125">MQRTLQLAAATPPAGPKPVEPASKSLRWTRTDVTHAWEDCIVQFSSPVYLVEEDDGEVVLDIVRVGPTDGACQVSYSTRDCSAKADSSFKATAGTVYYEPGEFSKSIAVPLISNTRWDTHVEFAVELLEDGLVGGVLGHYLHETRVKIIDDDTFPSIRFKDQVLAQDFDSIPRLGLLWEYISRNLGEPLVQVGTIKMLLLAVLDRCLDL</sequence>
<dbReference type="GO" id="GO:0030001">
    <property type="term" value="P:metal ion transport"/>
    <property type="evidence" value="ECO:0007669"/>
    <property type="project" value="TreeGrafter"/>
</dbReference>
<dbReference type="PANTHER" id="PTHR11878:SF65">
    <property type="entry name" value="NA_CA-EXCHANGE PROTEIN, ISOFORM G"/>
    <property type="match status" value="1"/>
</dbReference>
<evidence type="ECO:0000256" key="4">
    <source>
        <dbReference type="ARBA" id="ARBA00023065"/>
    </source>
</evidence>
<organism evidence="7 8">
    <name type="scientific">Symbiodinium natans</name>
    <dbReference type="NCBI Taxonomy" id="878477"/>
    <lineage>
        <taxon>Eukaryota</taxon>
        <taxon>Sar</taxon>
        <taxon>Alveolata</taxon>
        <taxon>Dinophyceae</taxon>
        <taxon>Suessiales</taxon>
        <taxon>Symbiodiniaceae</taxon>
        <taxon>Symbiodinium</taxon>
    </lineage>
</organism>
<accession>A0A812TYT8</accession>
<dbReference type="GO" id="GO:0016020">
    <property type="term" value="C:membrane"/>
    <property type="evidence" value="ECO:0007669"/>
    <property type="project" value="InterPro"/>
</dbReference>
<proteinExistence type="predicted"/>
<keyword evidence="2" id="KW-0677">Repeat</keyword>
<dbReference type="EMBL" id="CAJNDS010002609">
    <property type="protein sequence ID" value="CAE7543853.1"/>
    <property type="molecule type" value="Genomic_DNA"/>
</dbReference>
<dbReference type="Gene3D" id="2.60.40.2030">
    <property type="match status" value="1"/>
</dbReference>
<feature type="domain" description="Calx-beta" evidence="6">
    <location>
        <begin position="31"/>
        <end position="128"/>
    </location>
</feature>
<dbReference type="OrthoDB" id="424810at2759"/>
<feature type="region of interest" description="Disordered" evidence="5">
    <location>
        <begin position="1"/>
        <end position="23"/>
    </location>
</feature>
<reference evidence="7" key="1">
    <citation type="submission" date="2021-02" db="EMBL/GenBank/DDBJ databases">
        <authorList>
            <person name="Dougan E. K."/>
            <person name="Rhodes N."/>
            <person name="Thang M."/>
            <person name="Chan C."/>
        </authorList>
    </citation>
    <scope>NUCLEOTIDE SEQUENCE</scope>
</reference>
<keyword evidence="4" id="KW-0813">Transport</keyword>
<dbReference type="SUPFAM" id="SSF141072">
    <property type="entry name" value="CalX-like"/>
    <property type="match status" value="1"/>
</dbReference>
<protein>
    <recommendedName>
        <fullName evidence="6">Calx-beta domain-containing protein</fullName>
    </recommendedName>
</protein>
<dbReference type="InterPro" id="IPR038081">
    <property type="entry name" value="CalX-like_sf"/>
</dbReference>
<keyword evidence="1" id="KW-0732">Signal</keyword>
<evidence type="ECO:0000256" key="1">
    <source>
        <dbReference type="ARBA" id="ARBA00022729"/>
    </source>
</evidence>
<evidence type="ECO:0000256" key="2">
    <source>
        <dbReference type="ARBA" id="ARBA00022737"/>
    </source>
</evidence>
<dbReference type="InterPro" id="IPR051171">
    <property type="entry name" value="CaCA"/>
</dbReference>